<accession>A0A9Q3GFB4</accession>
<protein>
    <submittedName>
        <fullName evidence="1">Uncharacterized protein</fullName>
    </submittedName>
</protein>
<dbReference type="Gene3D" id="2.40.50.40">
    <property type="match status" value="1"/>
</dbReference>
<sequence length="105" mass="12648">MKHLVFPVRLVEPYHQTSDKKCPSRKKIITQEKWVGKDDLPVLVKKIIKASKITINEKDNRNYLVRFKNKPEDKDKWLSNKDTSDVQIYLRRFRASRREEQSHQL</sequence>
<dbReference type="Proteomes" id="UP000765509">
    <property type="component" value="Unassembled WGS sequence"/>
</dbReference>
<evidence type="ECO:0000313" key="2">
    <source>
        <dbReference type="Proteomes" id="UP000765509"/>
    </source>
</evidence>
<evidence type="ECO:0000313" key="1">
    <source>
        <dbReference type="EMBL" id="MBW0465144.1"/>
    </source>
</evidence>
<dbReference type="AlphaFoldDB" id="A0A9Q3GFB4"/>
<organism evidence="1 2">
    <name type="scientific">Austropuccinia psidii MF-1</name>
    <dbReference type="NCBI Taxonomy" id="1389203"/>
    <lineage>
        <taxon>Eukaryota</taxon>
        <taxon>Fungi</taxon>
        <taxon>Dikarya</taxon>
        <taxon>Basidiomycota</taxon>
        <taxon>Pucciniomycotina</taxon>
        <taxon>Pucciniomycetes</taxon>
        <taxon>Pucciniales</taxon>
        <taxon>Sphaerophragmiaceae</taxon>
        <taxon>Austropuccinia</taxon>
    </lineage>
</organism>
<reference evidence="1" key="1">
    <citation type="submission" date="2021-03" db="EMBL/GenBank/DDBJ databases">
        <title>Draft genome sequence of rust myrtle Austropuccinia psidii MF-1, a brazilian biotype.</title>
        <authorList>
            <person name="Quecine M.C."/>
            <person name="Pachon D.M.R."/>
            <person name="Bonatelli M.L."/>
            <person name="Correr F.H."/>
            <person name="Franceschini L.M."/>
            <person name="Leite T.F."/>
            <person name="Margarido G.R.A."/>
            <person name="Almeida C.A."/>
            <person name="Ferrarezi J.A."/>
            <person name="Labate C.A."/>
        </authorList>
    </citation>
    <scope>NUCLEOTIDE SEQUENCE</scope>
    <source>
        <strain evidence="1">MF-1</strain>
    </source>
</reference>
<gene>
    <name evidence="1" type="ORF">O181_004859</name>
</gene>
<dbReference type="EMBL" id="AVOT02000964">
    <property type="protein sequence ID" value="MBW0465144.1"/>
    <property type="molecule type" value="Genomic_DNA"/>
</dbReference>
<keyword evidence="2" id="KW-1185">Reference proteome</keyword>
<name>A0A9Q3GFB4_9BASI</name>
<comment type="caution">
    <text evidence="1">The sequence shown here is derived from an EMBL/GenBank/DDBJ whole genome shotgun (WGS) entry which is preliminary data.</text>
</comment>
<proteinExistence type="predicted"/>